<dbReference type="Gene3D" id="1.20.1560.10">
    <property type="entry name" value="ABC transporter type 1, transmembrane domain"/>
    <property type="match status" value="1"/>
</dbReference>
<feature type="transmembrane region" description="Helical" evidence="7">
    <location>
        <begin position="21"/>
        <end position="48"/>
    </location>
</feature>
<name>A0A0Q9YHT7_9GAMM</name>
<keyword evidence="10" id="KW-0378">Hydrolase</keyword>
<dbReference type="RefSeq" id="WP_075067447.1">
    <property type="nucleotide sequence ID" value="NZ_LKAJ02000003.1"/>
</dbReference>
<evidence type="ECO:0000256" key="5">
    <source>
        <dbReference type="ARBA" id="ARBA00022989"/>
    </source>
</evidence>
<dbReference type="InterPro" id="IPR017871">
    <property type="entry name" value="ABC_transporter-like_CS"/>
</dbReference>
<dbReference type="GO" id="GO:0005886">
    <property type="term" value="C:plasma membrane"/>
    <property type="evidence" value="ECO:0007669"/>
    <property type="project" value="UniProtKB-SubCell"/>
</dbReference>
<dbReference type="EC" id="3.6.3.-" evidence="10"/>
<dbReference type="Pfam" id="PF00664">
    <property type="entry name" value="ABC_membrane"/>
    <property type="match status" value="1"/>
</dbReference>
<feature type="domain" description="ABC transporter" evidence="8">
    <location>
        <begin position="349"/>
        <end position="585"/>
    </location>
</feature>
<evidence type="ECO:0000259" key="8">
    <source>
        <dbReference type="PROSITE" id="PS50893"/>
    </source>
</evidence>
<reference evidence="10" key="1">
    <citation type="submission" date="2015-09" db="EMBL/GenBank/DDBJ databases">
        <title>Draft Genome Sequences of Two Novel Amoeba-resistant Intranuclear Bacteria, Candidatus Berkiella cookevillensis and Candidatus Berkiella aquae.</title>
        <authorList>
            <person name="Mehari Y.T."/>
            <person name="Arivett B.A."/>
            <person name="Farone A.L."/>
            <person name="Gunderson J.H."/>
            <person name="Farone M.B."/>
        </authorList>
    </citation>
    <scope>NUCLEOTIDE SEQUENCE [LARGE SCALE GENOMIC DNA]</scope>
    <source>
        <strain evidence="10">HT99</strain>
    </source>
</reference>
<dbReference type="PROSITE" id="PS50893">
    <property type="entry name" value="ABC_TRANSPORTER_2"/>
    <property type="match status" value="1"/>
</dbReference>
<organism evidence="10">
    <name type="scientific">Candidatus Berkiella aquae</name>
    <dbReference type="NCBI Taxonomy" id="295108"/>
    <lineage>
        <taxon>Bacteria</taxon>
        <taxon>Pseudomonadati</taxon>
        <taxon>Pseudomonadota</taxon>
        <taxon>Gammaproteobacteria</taxon>
        <taxon>Candidatus Berkiellales</taxon>
        <taxon>Candidatus Berkiellaceae</taxon>
        <taxon>Candidatus Berkiella</taxon>
    </lineage>
</organism>
<feature type="transmembrane region" description="Helical" evidence="7">
    <location>
        <begin position="68"/>
        <end position="85"/>
    </location>
</feature>
<keyword evidence="2 7" id="KW-0812">Transmembrane</keyword>
<dbReference type="Pfam" id="PF00005">
    <property type="entry name" value="ABC_tran"/>
    <property type="match status" value="1"/>
</dbReference>
<evidence type="ECO:0000256" key="2">
    <source>
        <dbReference type="ARBA" id="ARBA00022692"/>
    </source>
</evidence>
<evidence type="ECO:0000256" key="7">
    <source>
        <dbReference type="SAM" id="Phobius"/>
    </source>
</evidence>
<evidence type="ECO:0000313" key="12">
    <source>
        <dbReference type="Proteomes" id="UP000051497"/>
    </source>
</evidence>
<accession>A0A0Q9YHT7</accession>
<dbReference type="SUPFAM" id="SSF52540">
    <property type="entry name" value="P-loop containing nucleoside triphosphate hydrolases"/>
    <property type="match status" value="1"/>
</dbReference>
<dbReference type="AlphaFoldDB" id="A0A0Q9YHT7"/>
<dbReference type="PROSITE" id="PS00211">
    <property type="entry name" value="ABC_TRANSPORTER_1"/>
    <property type="match status" value="1"/>
</dbReference>
<keyword evidence="4 10" id="KW-0067">ATP-binding</keyword>
<dbReference type="PANTHER" id="PTHR43394:SF1">
    <property type="entry name" value="ATP-BINDING CASSETTE SUB-FAMILY B MEMBER 10, MITOCHONDRIAL"/>
    <property type="match status" value="1"/>
</dbReference>
<comment type="caution">
    <text evidence="10">The sequence shown here is derived from an EMBL/GenBank/DDBJ whole genome shotgun (WGS) entry which is preliminary data.</text>
</comment>
<keyword evidence="5 7" id="KW-1133">Transmembrane helix</keyword>
<dbReference type="SMART" id="SM00382">
    <property type="entry name" value="AAA"/>
    <property type="match status" value="1"/>
</dbReference>
<dbReference type="SUPFAM" id="SSF90123">
    <property type="entry name" value="ABC transporter transmembrane region"/>
    <property type="match status" value="1"/>
</dbReference>
<protein>
    <submittedName>
        <fullName evidence="11">ABC transporter ATP-binding protein/permease</fullName>
    </submittedName>
    <submittedName>
        <fullName evidence="10">Putative multidrug export ATP-binding/permease protein</fullName>
        <ecNumber evidence="10">3.6.3.-</ecNumber>
    </submittedName>
</protein>
<dbReference type="InterPro" id="IPR011527">
    <property type="entry name" value="ABC1_TM_dom"/>
</dbReference>
<evidence type="ECO:0000313" key="11">
    <source>
        <dbReference type="EMBL" id="MCS5712909.1"/>
    </source>
</evidence>
<evidence type="ECO:0000313" key="10">
    <source>
        <dbReference type="EMBL" id="KRG19193.1"/>
    </source>
</evidence>
<dbReference type="PATRIC" id="fig|1590043.3.peg.2902"/>
<evidence type="ECO:0000256" key="3">
    <source>
        <dbReference type="ARBA" id="ARBA00022741"/>
    </source>
</evidence>
<gene>
    <name evidence="11" type="ORF">HT99x_015835</name>
    <name evidence="10" type="ORF">HT99x_02852</name>
</gene>
<feature type="domain" description="ABC transmembrane type-1" evidence="9">
    <location>
        <begin position="34"/>
        <end position="315"/>
    </location>
</feature>
<dbReference type="InterPro" id="IPR027417">
    <property type="entry name" value="P-loop_NTPase"/>
</dbReference>
<feature type="transmembrane region" description="Helical" evidence="7">
    <location>
        <begin position="162"/>
        <end position="188"/>
    </location>
</feature>
<dbReference type="PROSITE" id="PS50929">
    <property type="entry name" value="ABC_TM1F"/>
    <property type="match status" value="1"/>
</dbReference>
<proteinExistence type="predicted"/>
<evidence type="ECO:0000256" key="6">
    <source>
        <dbReference type="ARBA" id="ARBA00023136"/>
    </source>
</evidence>
<dbReference type="InterPro" id="IPR036640">
    <property type="entry name" value="ABC1_TM_sf"/>
</dbReference>
<dbReference type="STRING" id="295108.HT99x_02852"/>
<dbReference type="GO" id="GO:0016887">
    <property type="term" value="F:ATP hydrolysis activity"/>
    <property type="evidence" value="ECO:0007669"/>
    <property type="project" value="InterPro"/>
</dbReference>
<evidence type="ECO:0000256" key="1">
    <source>
        <dbReference type="ARBA" id="ARBA00004651"/>
    </source>
</evidence>
<sequence length="596" mass="67076">MNFKKSSKIPYISLIQTVWHYGASFRLAIIGYYVAFILAQVSLSLSPYAFGRAIDVLQNFAPNRLNEVIYWLCFGVGVLLLFWLFHGPARVIERKIALKIQQAFKLKLYEDMTHLPLKWHQDHHSGNTITRVNRSAASLYRFAGDQFIYIETIVRFLTSIGFLLWISLPIGLISLFSCALVLTMIVFFDRRLIPLYDTENEIENHVGAVLFDYISNMTTVLTLRLGELTHSNLFQRMMSIWPFFNKEVVLNEVKWFAMMILLSIVQAGLLIGYVIHSLNATGAIMIGLVVMIFRYQWEINSVFQDLSMHLGEIVRMDTDVKGVQPILDDIQRLAHLPQGSATARQWHTIEVNDLAFHHAVGVGRGQIFNKIDFKIKRGEKIALIGSSGGGKSTLLNLLCGLYTPSSIQLKIDEVVFDSLEPLQTITTLIPQDPEIFENTIAFNITMDLPADADEIQRVVKLAGFSKVLKSLPSGLETDIREKGLNLSVGQKQRLALARGLFAARLSSLILMDEPTSSVDLPTEKEILSGVINAFPESAMIISLHRLHLLPNFDSVIMLEQGQIIASGPISVLLNNPGPVRDLWQSYQDDFNGNERG</sequence>
<dbReference type="OrthoDB" id="9806127at2"/>
<reference evidence="11" key="3">
    <citation type="submission" date="2021-06" db="EMBL/GenBank/DDBJ databases">
        <title>Genomic Description and Analysis of Intracellular Bacteria, Candidatus Berkiella cookevillensis and Candidatus Berkiella aquae.</title>
        <authorList>
            <person name="Kidane D.T."/>
            <person name="Mehari Y.T."/>
            <person name="Rice F.C."/>
            <person name="Arivett B.A."/>
            <person name="Farone A.L."/>
            <person name="Berk S.G."/>
            <person name="Farone M.B."/>
        </authorList>
    </citation>
    <scope>NUCLEOTIDE SEQUENCE</scope>
    <source>
        <strain evidence="11">HT99</strain>
    </source>
</reference>
<dbReference type="InterPro" id="IPR003439">
    <property type="entry name" value="ABC_transporter-like_ATP-bd"/>
</dbReference>
<keyword evidence="12" id="KW-1185">Reference proteome</keyword>
<evidence type="ECO:0000256" key="4">
    <source>
        <dbReference type="ARBA" id="ARBA00022840"/>
    </source>
</evidence>
<dbReference type="InterPro" id="IPR039421">
    <property type="entry name" value="Type_1_exporter"/>
</dbReference>
<keyword evidence="6 7" id="KW-0472">Membrane</keyword>
<dbReference type="Proteomes" id="UP000051497">
    <property type="component" value="Unassembled WGS sequence"/>
</dbReference>
<reference evidence="11" key="2">
    <citation type="journal article" date="2016" name="Genome Announc.">
        <title>Draft Genome Sequences of Two Novel Amoeba-Resistant Intranuclear Bacteria, 'Candidatus Berkiella cookevillensis' and 'Candidatus Berkiella aquae'.</title>
        <authorList>
            <person name="Mehari Y.T."/>
            <person name="Arivett B.A."/>
            <person name="Farone A.L."/>
            <person name="Gunderson J.H."/>
            <person name="Farone M.B."/>
        </authorList>
    </citation>
    <scope>NUCLEOTIDE SEQUENCE</scope>
    <source>
        <strain evidence="11">HT99</strain>
    </source>
</reference>
<dbReference type="GO" id="GO:0015421">
    <property type="term" value="F:ABC-type oligopeptide transporter activity"/>
    <property type="evidence" value="ECO:0007669"/>
    <property type="project" value="TreeGrafter"/>
</dbReference>
<dbReference type="EMBL" id="LKAJ02000003">
    <property type="protein sequence ID" value="MCS5712909.1"/>
    <property type="molecule type" value="Genomic_DNA"/>
</dbReference>
<keyword evidence="3" id="KW-0547">Nucleotide-binding</keyword>
<feature type="transmembrane region" description="Helical" evidence="7">
    <location>
        <begin position="255"/>
        <end position="275"/>
    </location>
</feature>
<comment type="subcellular location">
    <subcellularLocation>
        <location evidence="1">Cell membrane</location>
        <topology evidence="1">Multi-pass membrane protein</topology>
    </subcellularLocation>
</comment>
<dbReference type="PANTHER" id="PTHR43394">
    <property type="entry name" value="ATP-DEPENDENT PERMEASE MDL1, MITOCHONDRIAL"/>
    <property type="match status" value="1"/>
</dbReference>
<dbReference type="GO" id="GO:0005524">
    <property type="term" value="F:ATP binding"/>
    <property type="evidence" value="ECO:0007669"/>
    <property type="project" value="UniProtKB-KW"/>
</dbReference>
<dbReference type="InterPro" id="IPR003593">
    <property type="entry name" value="AAA+_ATPase"/>
</dbReference>
<dbReference type="EMBL" id="LKAJ01000017">
    <property type="protein sequence ID" value="KRG19193.1"/>
    <property type="molecule type" value="Genomic_DNA"/>
</dbReference>
<evidence type="ECO:0000259" key="9">
    <source>
        <dbReference type="PROSITE" id="PS50929"/>
    </source>
</evidence>
<dbReference type="Gene3D" id="3.40.50.300">
    <property type="entry name" value="P-loop containing nucleotide triphosphate hydrolases"/>
    <property type="match status" value="1"/>
</dbReference>